<organism evidence="2 3">
    <name type="scientific">Dehalobacter restrictus</name>
    <dbReference type="NCBI Taxonomy" id="55583"/>
    <lineage>
        <taxon>Bacteria</taxon>
        <taxon>Bacillati</taxon>
        <taxon>Bacillota</taxon>
        <taxon>Clostridia</taxon>
        <taxon>Eubacteriales</taxon>
        <taxon>Desulfitobacteriaceae</taxon>
        <taxon>Dehalobacter</taxon>
    </lineage>
</organism>
<name>A0A857DFW2_9FIRM</name>
<evidence type="ECO:0000313" key="3">
    <source>
        <dbReference type="Proteomes" id="UP000430508"/>
    </source>
</evidence>
<feature type="coiled-coil region" evidence="1">
    <location>
        <begin position="25"/>
        <end position="80"/>
    </location>
</feature>
<protein>
    <submittedName>
        <fullName evidence="2">Uncharacterized protein</fullName>
    </submittedName>
</protein>
<reference evidence="2 3" key="1">
    <citation type="submission" date="2019-12" db="EMBL/GenBank/DDBJ databases">
        <title>Sequence classification of anaerobic respiratory reductive dehalogenases: First we see many, then we see few.</title>
        <authorList>
            <person name="Molenda O."/>
            <person name="Puentes Jacome L.A."/>
            <person name="Cao X."/>
            <person name="Nesbo C.L."/>
            <person name="Tang S."/>
            <person name="Morson N."/>
            <person name="Patron J."/>
            <person name="Lomheim L."/>
            <person name="Wishart D.S."/>
            <person name="Edwards E.A."/>
        </authorList>
    </citation>
    <scope>NUCLEOTIDE SEQUENCE [LARGE SCALE GENOMIC DNA]</scope>
    <source>
        <strain evidence="2 3">12DCA</strain>
    </source>
</reference>
<evidence type="ECO:0000256" key="1">
    <source>
        <dbReference type="SAM" id="Coils"/>
    </source>
</evidence>
<proteinExistence type="predicted"/>
<keyword evidence="1" id="KW-0175">Coiled coil</keyword>
<dbReference type="RefSeq" id="WP_144284033.1">
    <property type="nucleotide sequence ID" value="NZ_CP046996.1"/>
</dbReference>
<dbReference type="EMBL" id="CP046996">
    <property type="protein sequence ID" value="QGZ99590.1"/>
    <property type="molecule type" value="Genomic_DNA"/>
</dbReference>
<gene>
    <name evidence="2" type="ORF">GQ588_02455</name>
</gene>
<sequence length="163" mass="18610">MSLPEGKAISVPDVEGLIEKKWRKKEELISNLKSLEDLAHKLIDRVNTLSNKLKHREKEIAKLKSDKENLEKKVGDLEEAIFKLFRYIQLDSSDQTKVITQRALKDIYTNPNPIDYFMTFESNIQSSQKTDELPEKSKVTSLTDLLQAKFNITGPMGSDNGSK</sequence>
<dbReference type="AlphaFoldDB" id="A0A857DFW2"/>
<dbReference type="Proteomes" id="UP000430508">
    <property type="component" value="Chromosome"/>
</dbReference>
<accession>A0A857DFW2</accession>
<evidence type="ECO:0000313" key="2">
    <source>
        <dbReference type="EMBL" id="QGZ99590.1"/>
    </source>
</evidence>